<organism evidence="6 7">
    <name type="scientific">Scophthalmus maximus</name>
    <name type="common">Turbot</name>
    <name type="synonym">Psetta maxima</name>
    <dbReference type="NCBI Taxonomy" id="52904"/>
    <lineage>
        <taxon>Eukaryota</taxon>
        <taxon>Metazoa</taxon>
        <taxon>Chordata</taxon>
        <taxon>Craniata</taxon>
        <taxon>Vertebrata</taxon>
        <taxon>Euteleostomi</taxon>
        <taxon>Actinopterygii</taxon>
        <taxon>Neopterygii</taxon>
        <taxon>Teleostei</taxon>
        <taxon>Neoteleostei</taxon>
        <taxon>Acanthomorphata</taxon>
        <taxon>Carangaria</taxon>
        <taxon>Pleuronectiformes</taxon>
        <taxon>Pleuronectoidei</taxon>
        <taxon>Scophthalmidae</taxon>
        <taxon>Scophthalmus</taxon>
    </lineage>
</organism>
<dbReference type="GO" id="GO:0016567">
    <property type="term" value="P:protein ubiquitination"/>
    <property type="evidence" value="ECO:0007669"/>
    <property type="project" value="UniProtKB-UniPathway"/>
</dbReference>
<evidence type="ECO:0000256" key="1">
    <source>
        <dbReference type="RuleBase" id="RU367090"/>
    </source>
</evidence>
<evidence type="ECO:0000259" key="4">
    <source>
        <dbReference type="Pfam" id="PF23009"/>
    </source>
</evidence>
<dbReference type="GO" id="GO:0043023">
    <property type="term" value="F:ribosomal large subunit binding"/>
    <property type="evidence" value="ECO:0007669"/>
    <property type="project" value="TreeGrafter"/>
</dbReference>
<dbReference type="PANTHER" id="PTHR12389:SF0">
    <property type="entry name" value="E3 UBIQUITIN-PROTEIN LIGASE LISTERIN"/>
    <property type="match status" value="1"/>
</dbReference>
<dbReference type="InterPro" id="IPR039795">
    <property type="entry name" value="LTN1/Rkr1"/>
</dbReference>
<dbReference type="Pfam" id="PF24618">
    <property type="entry name" value="LTN1_E3_ligase_5th"/>
    <property type="match status" value="1"/>
</dbReference>
<dbReference type="Gene3D" id="1.25.10.10">
    <property type="entry name" value="Leucine-rich Repeat Variant"/>
    <property type="match status" value="1"/>
</dbReference>
<keyword evidence="1" id="KW-0863">Zinc-finger</keyword>
<evidence type="ECO:0000313" key="7">
    <source>
        <dbReference type="Proteomes" id="UP000438429"/>
    </source>
</evidence>
<dbReference type="InterPro" id="IPR054476">
    <property type="entry name" value="Ltn1_N"/>
</dbReference>
<reference evidence="6 7" key="1">
    <citation type="submission" date="2019-06" db="EMBL/GenBank/DDBJ databases">
        <title>Draft genomes of female and male turbot (Scophthalmus maximus).</title>
        <authorList>
            <person name="Xu H."/>
            <person name="Xu X.-W."/>
            <person name="Shao C."/>
            <person name="Chen S."/>
        </authorList>
    </citation>
    <scope>NUCLEOTIDE SEQUENCE [LARGE SCALE GENOMIC DNA]</scope>
    <source>
        <strain evidence="6">Ysfricsl-2016a</strain>
        <tissue evidence="6">Blood</tissue>
    </source>
</reference>
<name>A0A6A4T5H4_SCOMX</name>
<feature type="domain" description="E3 ubiquitin-protein ligase listerin N-terminal" evidence="2">
    <location>
        <begin position="74"/>
        <end position="382"/>
    </location>
</feature>
<evidence type="ECO:0000259" key="5">
    <source>
        <dbReference type="Pfam" id="PF24618"/>
    </source>
</evidence>
<protein>
    <recommendedName>
        <fullName evidence="1">E3 ubiquitin-protein ligase listerin</fullName>
        <ecNumber evidence="1">2.3.2.27</ecNumber>
    </recommendedName>
    <alternativeName>
        <fullName evidence="1">RING-type E3 ubiquitin transferase listerin</fullName>
    </alternativeName>
</protein>
<dbReference type="GO" id="GO:0061630">
    <property type="term" value="F:ubiquitin protein ligase activity"/>
    <property type="evidence" value="ECO:0007669"/>
    <property type="project" value="UniProtKB-UniRule"/>
</dbReference>
<comment type="function">
    <text evidence="1">E3 ubiquitin-protein ligase. Component of the ribosome quality control complex (RQC), a ribosome-associated complex that mediates ubiquitination and extraction of incompletely synthesized nascent chains for proteasomal degradation.</text>
</comment>
<dbReference type="SUPFAM" id="SSF48371">
    <property type="entry name" value="ARM repeat"/>
    <property type="match status" value="1"/>
</dbReference>
<accession>A0A6A4T5H4</accession>
<evidence type="ECO:0000259" key="3">
    <source>
        <dbReference type="Pfam" id="PF22999"/>
    </source>
</evidence>
<dbReference type="PANTHER" id="PTHR12389">
    <property type="entry name" value="ZINC FINGER PROTEIN 294"/>
    <property type="match status" value="1"/>
</dbReference>
<sequence length="1815" mass="203243">MEGSDERLMVRVYPHTDKKKKCIPEPSSSGRAAEALAREGGVIPGFVGFDTAATSELSYVPAVHGAEEIDNLVDADFRLVLRKLSKRDGVTRLKAVQDFGSMCQERDAEEVKGVLPYWSRIYCRISVDHDRRIREATQQAFEQLVLKVRRSLAPFLKSLMGHWILSQCDTYTPAASAACQAFQAAFSPAKQPEALSFCKDEILNVLQDILLKETADTLSDPQSVTEEEREAKYLRMLTSSLLGVKRLLSLLVQSDREALEPRLALLVNSGKFWKYSKHKTPQIRGAFFEMVCSLCEFTPALVQAEAARLCPAVLLSIDDTDPVVLPPVWEAVLHVVSKVPDCWTHVNAKKGFLPKLMKLLKEGGKGMAKALHPNLMPLLSKLTQQVTDPALDFYTTFFTSLTQGISSERAATSPSESAVIVTSVVECLRYCVFQNTEKEEEQRKIRTMLISQQLLPLLEKALGTPSLQNGPLFLLVTEMLVSWEKRAGLLSEGETDEGKDAFQGLLADFWEELGLLFVRHVDNEEADPQALEGVATLLQVMRFPEKINRKHIQKKKSVKICFSKPEDNEKPGVEGDDVEKPVQAVSEPVNEKAFGSQQTQRFEDVVCQLAQLCLVHVNEKNSERHLVFLSLLLRSFHTPRIFSTLMELDDKTTKDGERRDELNVKNPAVQFLLERVVVWLTETGRRDTGHLVEMVFSSLYCCSRLDTTRILDHITMACADPETLQSCRDWLKGSVLGEQLLGLTEELCNVGCSSPSSITSSHSWTLISLVLSQHHNNEPLIGEVYMEKILEKLHATLSETKSLSDAGNMEPLISFICDVASTFFSSVQDCLLLLSAEELLLSVFQLTAQDQTHTKLSDKLRRVSASGVQSLVQHSEYEVKEGGFLHSAAVWVRNQLLNVSLDIGSLQVLVLAVESLVETIIAVCEQDYSLLIQFFTLLMPSQIEWTRIRQALPPQWIKTPLLSSRHRGVCEKASMDVWKFRGLNGLPAHLCACALLGKVASNVAAVTGDQKEAQCPSHLPHLKNTVSELLYALQWCKEVEYSPTVVSAYHRLLTDWGLLEGLDSLVPTSSLLETLYSRSVEDGGLWSLTLENYISTNNFATTRSATVRKLYGSVESLFPATQSKLSTLQVLCPSMSKEDRQTLVALATAAIINWQEDENVFGCLVVLLCCLKANTEIEEEVLQAILATMMEWRNSKDDWFLFSSDLSKATTEQLNLTVEIMRFLSWLVAHCPMVLGSSQWDFLLCSMLAWLETASENVSSLWNPWVQLFACEIAALIVKLNQFFASSSPDILETLPSQLAGEWKDFFVEGIYNLLLPLPINITVYKQRREGVCLTVLISWLIILLSVLFFNEDAFTEPDDPVFPSVVLQSVGMALTYVPVQKLNQNSLPPQFIADQKTNLPEPLQTLLNTFCPLLLFKARPLQITIYHLLEKYGFSLTLNVITSLMAILSTCEELCESILAGVQVGEFAVVQPLSVEHSCILGYLLAWKLLLTFFKSSPSHLRAHYAQYLKRSCSLNKLLLHLFKLMPENPVYPGQGAETRDTKTFFTENLSLAVDKSDGVEWELPHLACSVYYSTVQDLPAMVRLWWNSQEKRVCAAAEKFTIKYVSPVLSAQEISSVHSSTQMFDSMTVKARSAAREVIATYSVDDIFIELVIQLPQNYPLGSITVESGRRVGVAVQQWRNWMLQLSTYLTHQNGSIMEGLALWKNNVDKRFEGIEDCMICFSVIHGSNYSLPKKACRTCKKKFHSACYIKGKRVAEDYFSILKHRLSSQSSTSSTAAVCEYSVGSDNVGPPVDEELTEHEDCKSNLSLTKSF</sequence>
<feature type="domain" description="E3 ubiquitin-protein ligase listerin HEAT repeat region" evidence="3">
    <location>
        <begin position="1404"/>
        <end position="1620"/>
    </location>
</feature>
<comment type="catalytic activity">
    <reaction evidence="1">
        <text>S-ubiquitinyl-[E2 ubiquitin-conjugating enzyme]-L-cysteine + [acceptor protein]-L-lysine = [E2 ubiquitin-conjugating enzyme]-L-cysteine + N(6)-ubiquitinyl-[acceptor protein]-L-lysine.</text>
        <dbReference type="EC" id="2.3.2.27"/>
    </reaction>
</comment>
<keyword evidence="1" id="KW-0862">Zinc</keyword>
<dbReference type="Proteomes" id="UP000438429">
    <property type="component" value="Unassembled WGS sequence"/>
</dbReference>
<keyword evidence="1" id="KW-0808">Transferase</keyword>
<keyword evidence="1" id="KW-0479">Metal-binding</keyword>
<dbReference type="GO" id="GO:0005829">
    <property type="term" value="C:cytosol"/>
    <property type="evidence" value="ECO:0007669"/>
    <property type="project" value="UniProtKB-UniRule"/>
</dbReference>
<feature type="domain" description="E3 ubiquitin-protein ligase listerin HEAT-repeats region" evidence="5">
    <location>
        <begin position="1170"/>
        <end position="1322"/>
    </location>
</feature>
<feature type="domain" description="E3 ubiquitin-protein ligase listerin ubiquitin conjugating" evidence="4">
    <location>
        <begin position="1629"/>
        <end position="1713"/>
    </location>
</feature>
<evidence type="ECO:0000259" key="2">
    <source>
        <dbReference type="Pfam" id="PF22958"/>
    </source>
</evidence>
<dbReference type="InterPro" id="IPR016024">
    <property type="entry name" value="ARM-type_fold"/>
</dbReference>
<dbReference type="EMBL" id="VEVO01000008">
    <property type="protein sequence ID" value="KAF0038381.1"/>
    <property type="molecule type" value="Genomic_DNA"/>
</dbReference>
<dbReference type="FunFam" id="1.25.10.10:FF:001251">
    <property type="entry name" value="Predicted protein"/>
    <property type="match status" value="1"/>
</dbReference>
<comment type="subunit">
    <text evidence="1">Component of the ribosome quality control complex (RQC).</text>
</comment>
<dbReference type="UniPathway" id="UPA00143"/>
<comment type="similarity">
    <text evidence="1">Belongs to the LTN1 family.</text>
</comment>
<proteinExistence type="inferred from homology"/>
<dbReference type="Pfam" id="PF23009">
    <property type="entry name" value="UBC_like"/>
    <property type="match status" value="1"/>
</dbReference>
<dbReference type="GO" id="GO:0072344">
    <property type="term" value="P:rescue of stalled ribosome"/>
    <property type="evidence" value="ECO:0007669"/>
    <property type="project" value="UniProtKB-UniRule"/>
</dbReference>
<dbReference type="InterPro" id="IPR054477">
    <property type="entry name" value="LTN1_E3_ligase_6th"/>
</dbReference>
<comment type="caution">
    <text evidence="6">The sequence shown here is derived from an EMBL/GenBank/DDBJ whole genome shotgun (WGS) entry which is preliminary data.</text>
</comment>
<dbReference type="EC" id="2.3.2.27" evidence="1"/>
<dbReference type="GO" id="GO:1990112">
    <property type="term" value="C:RQC complex"/>
    <property type="evidence" value="ECO:0007669"/>
    <property type="project" value="UniProtKB-UniRule"/>
</dbReference>
<dbReference type="Pfam" id="PF22958">
    <property type="entry name" value="Ltn1_1st"/>
    <property type="match status" value="1"/>
</dbReference>
<dbReference type="GO" id="GO:1990116">
    <property type="term" value="P:ribosome-associated ubiquitin-dependent protein catabolic process"/>
    <property type="evidence" value="ECO:0007669"/>
    <property type="project" value="UniProtKB-UniRule"/>
</dbReference>
<dbReference type="GO" id="GO:0008270">
    <property type="term" value="F:zinc ion binding"/>
    <property type="evidence" value="ECO:0007669"/>
    <property type="project" value="UniProtKB-KW"/>
</dbReference>
<dbReference type="InterPro" id="IPR011989">
    <property type="entry name" value="ARM-like"/>
</dbReference>
<keyword evidence="1" id="KW-0833">Ubl conjugation pathway</keyword>
<dbReference type="InterPro" id="IPR054478">
    <property type="entry name" value="LTN1_UBC"/>
</dbReference>
<gene>
    <name evidence="6" type="ORF">F2P81_008865</name>
</gene>
<evidence type="ECO:0000313" key="6">
    <source>
        <dbReference type="EMBL" id="KAF0038381.1"/>
    </source>
</evidence>
<dbReference type="Pfam" id="PF22999">
    <property type="entry name" value="LTN1_E3_ligase_6th"/>
    <property type="match status" value="1"/>
</dbReference>
<dbReference type="InterPro" id="IPR056241">
    <property type="entry name" value="LTN1_HEAT_5th"/>
</dbReference>
<comment type="pathway">
    <text evidence="1">Protein modification; protein ubiquitination.</text>
</comment>